<comment type="similarity">
    <text evidence="2">Belongs to the ST7 family.</text>
</comment>
<keyword evidence="6" id="KW-1133">Transmembrane helix</keyword>
<proteinExistence type="inferred from homology"/>
<evidence type="ECO:0000313" key="10">
    <source>
        <dbReference type="EMBL" id="JAH53916.1"/>
    </source>
</evidence>
<evidence type="ECO:0000256" key="1">
    <source>
        <dbReference type="ARBA" id="ARBA00004141"/>
    </source>
</evidence>
<evidence type="ECO:0000256" key="9">
    <source>
        <dbReference type="SAM" id="MobiDB-lite"/>
    </source>
</evidence>
<sequence>MNLSAQDHQTFFTCDSDHLRPADAIMQKSLEREEPSGQNIRCTRSPGA</sequence>
<dbReference type="InterPro" id="IPR007311">
    <property type="entry name" value="ST7"/>
</dbReference>
<protein>
    <recommendedName>
        <fullName evidence="3">Suppressor of tumorigenicity 7 protein</fullName>
    </recommendedName>
</protein>
<dbReference type="Pfam" id="PF04184">
    <property type="entry name" value="ST7"/>
    <property type="match status" value="1"/>
</dbReference>
<evidence type="ECO:0000256" key="3">
    <source>
        <dbReference type="ARBA" id="ARBA00020602"/>
    </source>
</evidence>
<keyword evidence="7" id="KW-0472">Membrane</keyword>
<evidence type="ECO:0000256" key="5">
    <source>
        <dbReference type="ARBA" id="ARBA00022692"/>
    </source>
</evidence>
<keyword evidence="5" id="KW-0812">Transmembrane</keyword>
<reference evidence="10" key="1">
    <citation type="submission" date="2014-11" db="EMBL/GenBank/DDBJ databases">
        <authorList>
            <person name="Amaro Gonzalez C."/>
        </authorList>
    </citation>
    <scope>NUCLEOTIDE SEQUENCE</scope>
</reference>
<evidence type="ECO:0000256" key="7">
    <source>
        <dbReference type="ARBA" id="ARBA00023136"/>
    </source>
</evidence>
<organism evidence="10">
    <name type="scientific">Anguilla anguilla</name>
    <name type="common">European freshwater eel</name>
    <name type="synonym">Muraena anguilla</name>
    <dbReference type="NCBI Taxonomy" id="7936"/>
    <lineage>
        <taxon>Eukaryota</taxon>
        <taxon>Metazoa</taxon>
        <taxon>Chordata</taxon>
        <taxon>Craniata</taxon>
        <taxon>Vertebrata</taxon>
        <taxon>Euteleostomi</taxon>
        <taxon>Actinopterygii</taxon>
        <taxon>Neopterygii</taxon>
        <taxon>Teleostei</taxon>
        <taxon>Anguilliformes</taxon>
        <taxon>Anguillidae</taxon>
        <taxon>Anguilla</taxon>
    </lineage>
</organism>
<reference evidence="10" key="2">
    <citation type="journal article" date="2015" name="Fish Shellfish Immunol.">
        <title>Early steps in the European eel (Anguilla anguilla)-Vibrio vulnificus interaction in the gills: Role of the RtxA13 toxin.</title>
        <authorList>
            <person name="Callol A."/>
            <person name="Pajuelo D."/>
            <person name="Ebbesson L."/>
            <person name="Teles M."/>
            <person name="MacKenzie S."/>
            <person name="Amaro C."/>
        </authorList>
    </citation>
    <scope>NUCLEOTIDE SEQUENCE</scope>
</reference>
<comment type="subcellular location">
    <subcellularLocation>
        <location evidence="1">Membrane</location>
        <topology evidence="1">Multi-pass membrane protein</topology>
    </subcellularLocation>
</comment>
<accession>A0A0E9TK05</accession>
<evidence type="ECO:0000256" key="6">
    <source>
        <dbReference type="ARBA" id="ARBA00022989"/>
    </source>
</evidence>
<evidence type="ECO:0000256" key="4">
    <source>
        <dbReference type="ARBA" id="ARBA00022553"/>
    </source>
</evidence>
<dbReference type="GO" id="GO:0016020">
    <property type="term" value="C:membrane"/>
    <property type="evidence" value="ECO:0007669"/>
    <property type="project" value="UniProtKB-SubCell"/>
</dbReference>
<evidence type="ECO:0000256" key="8">
    <source>
        <dbReference type="ARBA" id="ARBA00023180"/>
    </source>
</evidence>
<dbReference type="AlphaFoldDB" id="A0A0E9TK05"/>
<keyword evidence="4" id="KW-0597">Phosphoprotein</keyword>
<dbReference type="EMBL" id="GBXM01054661">
    <property type="protein sequence ID" value="JAH53916.1"/>
    <property type="molecule type" value="Transcribed_RNA"/>
</dbReference>
<dbReference type="PANTHER" id="PTHR12745">
    <property type="entry name" value="SUPPRESSION OF TUMORIGENICITY 7"/>
    <property type="match status" value="1"/>
</dbReference>
<feature type="region of interest" description="Disordered" evidence="9">
    <location>
        <begin position="29"/>
        <end position="48"/>
    </location>
</feature>
<name>A0A0E9TK05_ANGAN</name>
<keyword evidence="8" id="KW-0325">Glycoprotein</keyword>
<evidence type="ECO:0000256" key="2">
    <source>
        <dbReference type="ARBA" id="ARBA00009751"/>
    </source>
</evidence>
<dbReference type="PANTHER" id="PTHR12745:SF10">
    <property type="entry name" value="SUPPRESSOR OF TUMORIGENICITY 7 PROTEIN"/>
    <property type="match status" value="1"/>
</dbReference>